<dbReference type="EMBL" id="GGFJ01013913">
    <property type="protein sequence ID" value="MBW63054.1"/>
    <property type="molecule type" value="Transcribed_RNA"/>
</dbReference>
<evidence type="ECO:0000256" key="1">
    <source>
        <dbReference type="SAM" id="SignalP"/>
    </source>
</evidence>
<organism evidence="2">
    <name type="scientific">Anopheles marajoara</name>
    <dbReference type="NCBI Taxonomy" id="58244"/>
    <lineage>
        <taxon>Eukaryota</taxon>
        <taxon>Metazoa</taxon>
        <taxon>Ecdysozoa</taxon>
        <taxon>Arthropoda</taxon>
        <taxon>Hexapoda</taxon>
        <taxon>Insecta</taxon>
        <taxon>Pterygota</taxon>
        <taxon>Neoptera</taxon>
        <taxon>Endopterygota</taxon>
        <taxon>Diptera</taxon>
        <taxon>Nematocera</taxon>
        <taxon>Culicoidea</taxon>
        <taxon>Culicidae</taxon>
        <taxon>Anophelinae</taxon>
        <taxon>Anopheles</taxon>
    </lineage>
</organism>
<protein>
    <submittedName>
        <fullName evidence="2">Putative secreted protein</fullName>
    </submittedName>
</protein>
<keyword evidence="1" id="KW-0732">Signal</keyword>
<feature type="chain" id="PRO_5014902001" evidence="1">
    <location>
        <begin position="20"/>
        <end position="76"/>
    </location>
</feature>
<reference evidence="2" key="1">
    <citation type="submission" date="2018-01" db="EMBL/GenBank/DDBJ databases">
        <title>An insight into the sialome of Amazonian anophelines.</title>
        <authorList>
            <person name="Ribeiro J.M."/>
            <person name="Scarpassa V."/>
            <person name="Calvo E."/>
        </authorList>
    </citation>
    <scope>NUCLEOTIDE SEQUENCE</scope>
    <source>
        <tissue evidence="2">Salivary glands</tissue>
    </source>
</reference>
<proteinExistence type="predicted"/>
<evidence type="ECO:0000313" key="2">
    <source>
        <dbReference type="EMBL" id="MBW63054.1"/>
    </source>
</evidence>
<feature type="signal peptide" evidence="1">
    <location>
        <begin position="1"/>
        <end position="19"/>
    </location>
</feature>
<accession>A0A2M4CCL7</accession>
<name>A0A2M4CCL7_9DIPT</name>
<sequence length="76" mass="7689">MLRATFCATMLLAAPPVGPPPAGPPAVAPPGPCGCGAWWADGGGVTGELQISTLVVSCCSFERQDRDPCCCCCCCN</sequence>
<dbReference type="AlphaFoldDB" id="A0A2M4CCL7"/>